<dbReference type="RefSeq" id="WP_023267087.1">
    <property type="nucleotide sequence ID" value="NZ_AXZL01000066.1"/>
</dbReference>
<dbReference type="Pfam" id="PF13489">
    <property type="entry name" value="Methyltransf_23"/>
    <property type="match status" value="1"/>
</dbReference>
<dbReference type="GO" id="GO:0032259">
    <property type="term" value="P:methylation"/>
    <property type="evidence" value="ECO:0007669"/>
    <property type="project" value="UniProtKB-KW"/>
</dbReference>
<protein>
    <submittedName>
        <fullName evidence="1">Methyltransferase domain protein</fullName>
    </submittedName>
</protein>
<dbReference type="Gene3D" id="3.40.50.150">
    <property type="entry name" value="Vaccinia Virus protein VP39"/>
    <property type="match status" value="1"/>
</dbReference>
<sequence length="398" mass="45595">MYRIKCQLCGKSEWTDFSEITFGLWHQVSHSLERQSNKYPLSRCNDCGHVQVSIEYTQSLFDQLYFHSAQEAVMWDEEHVISNVPYMDMLNFSSPLILPNVIVDFGCGDGKLLKVAREIYPTSTLIGIDFNNRCDNESFEYISFNLNKLTNLNNSYWTDGIDFAVASHILEHVLDPISFLTEIGKRLKKEGTLFVEVPDFSLEHPDTSIGMSNLVNLQHIHYFTLDSLALAAKTSGLKLIKYQQFSTGYIPRLQVLLKRNDSSSDELLLPKNSPDPSSVIVKYQSKCKSLRLNLAECLIKSVQEEGKCGLWGIGADFCALLNENPELDILISQKKLVLFDYNLKEYFYKNNIIQCSSEIEKFPYSVYMCPLLAETRLKMREVSSKLNNVKDTFLSRND</sequence>
<gene>
    <name evidence="1" type="ORF">SHD_2076</name>
</gene>
<dbReference type="SUPFAM" id="SSF53335">
    <property type="entry name" value="S-adenosyl-L-methionine-dependent methyltransferases"/>
    <property type="match status" value="1"/>
</dbReference>
<reference evidence="1 2" key="1">
    <citation type="journal article" date="2013" name="Genome Announc.">
        <title>Draft Genome Sequence of Shewanella decolorationis S12, a Dye-Degrading Bacterium Isolated from a Wastewater Treatment Plant.</title>
        <authorList>
            <person name="Xu M."/>
            <person name="Fang Y."/>
            <person name="Liu J."/>
            <person name="Chen X."/>
            <person name="Sun G."/>
            <person name="Guo J."/>
            <person name="Hua Z."/>
            <person name="Tu Q."/>
            <person name="Wu L."/>
            <person name="Zhou J."/>
            <person name="Liu X."/>
        </authorList>
    </citation>
    <scope>NUCLEOTIDE SEQUENCE [LARGE SCALE GENOMIC DNA]</scope>
    <source>
        <strain evidence="1 2">S12</strain>
    </source>
</reference>
<dbReference type="Proteomes" id="UP000017548">
    <property type="component" value="Unassembled WGS sequence"/>
</dbReference>
<dbReference type="InterPro" id="IPR029063">
    <property type="entry name" value="SAM-dependent_MTases_sf"/>
</dbReference>
<keyword evidence="1" id="KW-0808">Transferase</keyword>
<proteinExistence type="predicted"/>
<evidence type="ECO:0000313" key="2">
    <source>
        <dbReference type="Proteomes" id="UP000017548"/>
    </source>
</evidence>
<organism evidence="1 2">
    <name type="scientific">Shewanella decolorationis S12</name>
    <dbReference type="NCBI Taxonomy" id="1353536"/>
    <lineage>
        <taxon>Bacteria</taxon>
        <taxon>Pseudomonadati</taxon>
        <taxon>Pseudomonadota</taxon>
        <taxon>Gammaproteobacteria</taxon>
        <taxon>Alteromonadales</taxon>
        <taxon>Shewanellaceae</taxon>
        <taxon>Shewanella</taxon>
    </lineage>
</organism>
<accession>A0ABP2Z3S4</accession>
<keyword evidence="2" id="KW-1185">Reference proteome</keyword>
<comment type="caution">
    <text evidence="1">The sequence shown here is derived from an EMBL/GenBank/DDBJ whole genome shotgun (WGS) entry which is preliminary data.</text>
</comment>
<dbReference type="GO" id="GO:0008168">
    <property type="term" value="F:methyltransferase activity"/>
    <property type="evidence" value="ECO:0007669"/>
    <property type="project" value="UniProtKB-KW"/>
</dbReference>
<dbReference type="PANTHER" id="PTHR43861">
    <property type="entry name" value="TRANS-ACONITATE 2-METHYLTRANSFERASE-RELATED"/>
    <property type="match status" value="1"/>
</dbReference>
<name>A0ABP2Z3S4_9GAMM</name>
<keyword evidence="1" id="KW-0489">Methyltransferase</keyword>
<dbReference type="EMBL" id="AXZL01000066">
    <property type="protein sequence ID" value="ESE41166.1"/>
    <property type="molecule type" value="Genomic_DNA"/>
</dbReference>
<evidence type="ECO:0000313" key="1">
    <source>
        <dbReference type="EMBL" id="ESE41166.1"/>
    </source>
</evidence>